<gene>
    <name evidence="1" type="ORF">DD666_10145</name>
</gene>
<dbReference type="Proteomes" id="UP000264036">
    <property type="component" value="Unassembled WGS sequence"/>
</dbReference>
<comment type="caution">
    <text evidence="1">The sequence shown here is derived from an EMBL/GenBank/DDBJ whole genome shotgun (WGS) entry which is preliminary data.</text>
</comment>
<dbReference type="AlphaFoldDB" id="A0A356LFR7"/>
<evidence type="ECO:0000313" key="1">
    <source>
        <dbReference type="EMBL" id="HBP29762.1"/>
    </source>
</evidence>
<name>A0A356LFR7_9BURK</name>
<protein>
    <submittedName>
        <fullName evidence="1">SinR family protein</fullName>
    </submittedName>
</protein>
<sequence>MKVLITYDRRLLGTRFTKLKHLIDEHFPSRWHCYDSSYIVATNLGVTQVRELLLPALDTNDSLLVIELGNKWAGIGLSEKNRSWLDLD</sequence>
<evidence type="ECO:0000313" key="2">
    <source>
        <dbReference type="Proteomes" id="UP000264036"/>
    </source>
</evidence>
<reference evidence="1 2" key="1">
    <citation type="journal article" date="2018" name="Nat. Biotechnol.">
        <title>A standardized bacterial taxonomy based on genome phylogeny substantially revises the tree of life.</title>
        <authorList>
            <person name="Parks D.H."/>
            <person name="Chuvochina M."/>
            <person name="Waite D.W."/>
            <person name="Rinke C."/>
            <person name="Skarshewski A."/>
            <person name="Chaumeil P.A."/>
            <person name="Hugenholtz P."/>
        </authorList>
    </citation>
    <scope>NUCLEOTIDE SEQUENCE [LARGE SCALE GENOMIC DNA]</scope>
    <source>
        <strain evidence="1">UBA10707</strain>
    </source>
</reference>
<dbReference type="EMBL" id="DOEK01000027">
    <property type="protein sequence ID" value="HBP29762.1"/>
    <property type="molecule type" value="Genomic_DNA"/>
</dbReference>
<accession>A0A356LFR7</accession>
<proteinExistence type="predicted"/>
<organism evidence="1 2">
    <name type="scientific">Advenella kashmirensis</name>
    <dbReference type="NCBI Taxonomy" id="310575"/>
    <lineage>
        <taxon>Bacteria</taxon>
        <taxon>Pseudomonadati</taxon>
        <taxon>Pseudomonadota</taxon>
        <taxon>Betaproteobacteria</taxon>
        <taxon>Burkholderiales</taxon>
        <taxon>Alcaligenaceae</taxon>
    </lineage>
</organism>